<dbReference type="AlphaFoldDB" id="A0A4R0XL24"/>
<comment type="caution">
    <text evidence="2">The sequence shown here is derived from an EMBL/GenBank/DDBJ whole genome shotgun (WGS) entry which is preliminary data.</text>
</comment>
<dbReference type="EMBL" id="PSZP01000012">
    <property type="protein sequence ID" value="TCG11164.1"/>
    <property type="molecule type" value="Genomic_DNA"/>
</dbReference>
<evidence type="ECO:0000313" key="2">
    <source>
        <dbReference type="EMBL" id="TCG11164.1"/>
    </source>
</evidence>
<dbReference type="InterPro" id="IPR036873">
    <property type="entry name" value="Rhodanese-like_dom_sf"/>
</dbReference>
<dbReference type="SUPFAM" id="SSF52821">
    <property type="entry name" value="Rhodanese/Cell cycle control phosphatase"/>
    <property type="match status" value="1"/>
</dbReference>
<accession>A0A4R0XL24</accession>
<sequence>MLSKKNKWKYAKFSRTLISHKKIEKIKNKKDVILYDTRVKDSYEKGHIKNSIHVSALKIRKEIMKQNKKAKIILLGNEERSNASVASWARFHGFKRIKLLKGGMNKIDKKHLFIKPKTSKETNVNKDS</sequence>
<evidence type="ECO:0000259" key="1">
    <source>
        <dbReference type="PROSITE" id="PS50206"/>
    </source>
</evidence>
<feature type="domain" description="Rhodanese" evidence="1">
    <location>
        <begin position="28"/>
        <end position="109"/>
    </location>
</feature>
<dbReference type="SMART" id="SM00450">
    <property type="entry name" value="RHOD"/>
    <property type="match status" value="1"/>
</dbReference>
<dbReference type="Proteomes" id="UP000291072">
    <property type="component" value="Unassembled WGS sequence"/>
</dbReference>
<dbReference type="RefSeq" id="WP_131613424.1">
    <property type="nucleotide sequence ID" value="NZ_PSZP01000012.1"/>
</dbReference>
<evidence type="ECO:0000313" key="3">
    <source>
        <dbReference type="Proteomes" id="UP000291072"/>
    </source>
</evidence>
<dbReference type="Gene3D" id="3.40.250.10">
    <property type="entry name" value="Rhodanese-like domain"/>
    <property type="match status" value="1"/>
</dbReference>
<protein>
    <recommendedName>
        <fullName evidence="1">Rhodanese domain-containing protein</fullName>
    </recommendedName>
</protein>
<organism evidence="2 3">
    <name type="scientific">Mycoplasma todarodis</name>
    <dbReference type="NCBI Taxonomy" id="1937191"/>
    <lineage>
        <taxon>Bacteria</taxon>
        <taxon>Bacillati</taxon>
        <taxon>Mycoplasmatota</taxon>
        <taxon>Mollicutes</taxon>
        <taxon>Mycoplasmataceae</taxon>
        <taxon>Mycoplasma</taxon>
    </lineage>
</organism>
<keyword evidence="3" id="KW-1185">Reference proteome</keyword>
<dbReference type="CDD" id="cd00158">
    <property type="entry name" value="RHOD"/>
    <property type="match status" value="1"/>
</dbReference>
<dbReference type="PROSITE" id="PS50206">
    <property type="entry name" value="RHODANESE_3"/>
    <property type="match status" value="1"/>
</dbReference>
<dbReference type="InterPro" id="IPR001763">
    <property type="entry name" value="Rhodanese-like_dom"/>
</dbReference>
<dbReference type="OrthoDB" id="9808735at2"/>
<dbReference type="Pfam" id="PF00581">
    <property type="entry name" value="Rhodanese"/>
    <property type="match status" value="1"/>
</dbReference>
<gene>
    <name evidence="2" type="ORF">C4B25_02175</name>
</gene>
<name>A0A4R0XL24_9MOLU</name>
<proteinExistence type="predicted"/>
<reference evidence="2 3" key="1">
    <citation type="submission" date="2018-02" db="EMBL/GenBank/DDBJ databases">
        <title>Mycoplasma marinum and Mycoplasma todarodis sp. nov., moderately halophilic and psychrotolerant mycoplasmas isolated from cephalopods.</title>
        <authorList>
            <person name="Viver T."/>
        </authorList>
    </citation>
    <scope>NUCLEOTIDE SEQUENCE [LARGE SCALE GENOMIC DNA]</scope>
    <source>
        <strain evidence="2 3">5H</strain>
    </source>
</reference>